<feature type="transmembrane region" description="Helical" evidence="8">
    <location>
        <begin position="349"/>
        <end position="368"/>
    </location>
</feature>
<evidence type="ECO:0000256" key="2">
    <source>
        <dbReference type="ARBA" id="ARBA00009003"/>
    </source>
</evidence>
<reference evidence="9" key="1">
    <citation type="submission" date="2023-01" db="EMBL/GenBank/DDBJ databases">
        <title>The chitinases involved in constricting ring structure development in the nematode-trapping fungus Drechslerella dactyloides.</title>
        <authorList>
            <person name="Wang R."/>
            <person name="Zhang L."/>
            <person name="Tang P."/>
            <person name="Li S."/>
            <person name="Liang L."/>
        </authorList>
    </citation>
    <scope>NUCLEOTIDE SEQUENCE</scope>
    <source>
        <strain evidence="9">YMF1.00031</strain>
    </source>
</reference>
<evidence type="ECO:0000256" key="3">
    <source>
        <dbReference type="ARBA" id="ARBA00022679"/>
    </source>
</evidence>
<keyword evidence="4 8" id="KW-0812">Transmembrane</keyword>
<dbReference type="Pfam" id="PF04488">
    <property type="entry name" value="Gly_transf_sug"/>
    <property type="match status" value="1"/>
</dbReference>
<gene>
    <name evidence="9" type="ORF">Dda_0920</name>
</gene>
<proteinExistence type="inferred from homology"/>
<sequence length="384" mass="44091">MMAVTGYVFNSVVYVENIWILSKGRRLCFPASTSSDPSALPRKGQPTTQNSTKGGNDTTASFISRYTRCAIPGPRKMRRGFVYFLIAVALGIAYATYSVSTLISLLFEDVSQDLIPKAEVDVDAAEEFARRPALIPKIIHQTYKTADIPEKWKTPQKECRDLHPEYEYKLWTDDVARDFIEKEYPWFLETYDGYDHPIMRADVIRYFALRKFGGIYIDMDVGCQRKLDPLLAYPSWARKTDPTGISNDVMGSTPEHPFFVRVTDVLQSYDRHWVMPYITIMASTGPLFLSIIWKKWTGLSLEESARVRILMGDEQQHKPWSFFKVYKGSSWHTKDAQTIFWMQHHVPHLVLGGCLLAGLVGYTVYWAMHRPRGYSKVDKGTYDA</sequence>
<dbReference type="Proteomes" id="UP001221413">
    <property type="component" value="Unassembled WGS sequence"/>
</dbReference>
<feature type="transmembrane region" description="Helical" evidence="8">
    <location>
        <begin position="273"/>
        <end position="293"/>
    </location>
</feature>
<comment type="similarity">
    <text evidence="2">Belongs to the glycosyltransferase 32 family.</text>
</comment>
<comment type="caution">
    <text evidence="9">The sequence shown here is derived from an EMBL/GenBank/DDBJ whole genome shotgun (WGS) entry which is preliminary data.</text>
</comment>
<evidence type="ECO:0000313" key="10">
    <source>
        <dbReference type="Proteomes" id="UP001221413"/>
    </source>
</evidence>
<dbReference type="GO" id="GO:0000030">
    <property type="term" value="F:mannosyltransferase activity"/>
    <property type="evidence" value="ECO:0007669"/>
    <property type="project" value="TreeGrafter"/>
</dbReference>
<evidence type="ECO:0000256" key="8">
    <source>
        <dbReference type="SAM" id="Phobius"/>
    </source>
</evidence>
<evidence type="ECO:0000256" key="4">
    <source>
        <dbReference type="ARBA" id="ARBA00022692"/>
    </source>
</evidence>
<keyword evidence="5 8" id="KW-1133">Transmembrane helix</keyword>
<evidence type="ECO:0000256" key="6">
    <source>
        <dbReference type="ARBA" id="ARBA00023136"/>
    </source>
</evidence>
<dbReference type="EMBL" id="JAQGDS010000001">
    <property type="protein sequence ID" value="KAJ6264768.1"/>
    <property type="molecule type" value="Genomic_DNA"/>
</dbReference>
<name>A0AAD6J587_DREDA</name>
<dbReference type="InterPro" id="IPR007577">
    <property type="entry name" value="GlycoTrfase_DXD_sugar-bd_CS"/>
</dbReference>
<keyword evidence="10" id="KW-1185">Reference proteome</keyword>
<dbReference type="SUPFAM" id="SSF53448">
    <property type="entry name" value="Nucleotide-diphospho-sugar transferases"/>
    <property type="match status" value="1"/>
</dbReference>
<dbReference type="Gene3D" id="3.90.550.20">
    <property type="match status" value="1"/>
</dbReference>
<dbReference type="InterPro" id="IPR051706">
    <property type="entry name" value="Glycosyltransferase_domain"/>
</dbReference>
<organism evidence="9 10">
    <name type="scientific">Drechslerella dactyloides</name>
    <name type="common">Nematode-trapping fungus</name>
    <name type="synonym">Arthrobotrys dactyloides</name>
    <dbReference type="NCBI Taxonomy" id="74499"/>
    <lineage>
        <taxon>Eukaryota</taxon>
        <taxon>Fungi</taxon>
        <taxon>Dikarya</taxon>
        <taxon>Ascomycota</taxon>
        <taxon>Pezizomycotina</taxon>
        <taxon>Orbiliomycetes</taxon>
        <taxon>Orbiliales</taxon>
        <taxon>Orbiliaceae</taxon>
        <taxon>Drechslerella</taxon>
    </lineage>
</organism>
<protein>
    <recommendedName>
        <fullName evidence="11">Mannosyl phosphorylinositol ceramide synthase SUR1</fullName>
    </recommendedName>
</protein>
<evidence type="ECO:0008006" key="11">
    <source>
        <dbReference type="Google" id="ProtNLM"/>
    </source>
</evidence>
<dbReference type="FunFam" id="3.90.550.20:FF:000001">
    <property type="entry name" value="MIPC synthase subunit (SurA)"/>
    <property type="match status" value="1"/>
</dbReference>
<keyword evidence="3" id="KW-0808">Transferase</keyword>
<dbReference type="InterPro" id="IPR029044">
    <property type="entry name" value="Nucleotide-diphossugar_trans"/>
</dbReference>
<evidence type="ECO:0000256" key="7">
    <source>
        <dbReference type="SAM" id="MobiDB-lite"/>
    </source>
</evidence>
<keyword evidence="6 8" id="KW-0472">Membrane</keyword>
<feature type="transmembrane region" description="Helical" evidence="8">
    <location>
        <begin position="81"/>
        <end position="107"/>
    </location>
</feature>
<feature type="compositionally biased region" description="Polar residues" evidence="7">
    <location>
        <begin position="45"/>
        <end position="59"/>
    </location>
</feature>
<dbReference type="PANTHER" id="PTHR32385:SF20">
    <property type="entry name" value="MANNOSYL PHOSPHORYLINOSITOL CERAMIDE SYNTHASE CSH1-RELATED"/>
    <property type="match status" value="1"/>
</dbReference>
<dbReference type="GO" id="GO:0051999">
    <property type="term" value="P:mannosyl-inositol phosphorylceramide biosynthetic process"/>
    <property type="evidence" value="ECO:0007669"/>
    <property type="project" value="TreeGrafter"/>
</dbReference>
<dbReference type="GO" id="GO:0016020">
    <property type="term" value="C:membrane"/>
    <property type="evidence" value="ECO:0007669"/>
    <property type="project" value="UniProtKB-SubCell"/>
</dbReference>
<evidence type="ECO:0000313" key="9">
    <source>
        <dbReference type="EMBL" id="KAJ6264768.1"/>
    </source>
</evidence>
<feature type="region of interest" description="Disordered" evidence="7">
    <location>
        <begin position="33"/>
        <end position="59"/>
    </location>
</feature>
<dbReference type="PANTHER" id="PTHR32385">
    <property type="entry name" value="MANNOSYL PHOSPHORYLINOSITOL CERAMIDE SYNTHASE"/>
    <property type="match status" value="1"/>
</dbReference>
<evidence type="ECO:0000256" key="5">
    <source>
        <dbReference type="ARBA" id="ARBA00022989"/>
    </source>
</evidence>
<comment type="subcellular location">
    <subcellularLocation>
        <location evidence="1">Membrane</location>
        <topology evidence="1">Multi-pass membrane protein</topology>
    </subcellularLocation>
</comment>
<dbReference type="AlphaFoldDB" id="A0AAD6J587"/>
<evidence type="ECO:0000256" key="1">
    <source>
        <dbReference type="ARBA" id="ARBA00004141"/>
    </source>
</evidence>
<accession>A0AAD6J587</accession>